<organism evidence="5 6">
    <name type="scientific">Eutypa lata (strain UCR-EL1)</name>
    <name type="common">Grapevine dieback disease fungus</name>
    <name type="synonym">Eutypa armeniacae</name>
    <dbReference type="NCBI Taxonomy" id="1287681"/>
    <lineage>
        <taxon>Eukaryota</taxon>
        <taxon>Fungi</taxon>
        <taxon>Dikarya</taxon>
        <taxon>Ascomycota</taxon>
        <taxon>Pezizomycotina</taxon>
        <taxon>Sordariomycetes</taxon>
        <taxon>Xylariomycetidae</taxon>
        <taxon>Xylariales</taxon>
        <taxon>Diatrypaceae</taxon>
        <taxon>Eutypa</taxon>
    </lineage>
</organism>
<dbReference type="InterPro" id="IPR050316">
    <property type="entry name" value="Tyrosinase/Hemocyanin"/>
</dbReference>
<evidence type="ECO:0000313" key="6">
    <source>
        <dbReference type="Proteomes" id="UP000012174"/>
    </source>
</evidence>
<dbReference type="PROSITE" id="PS00498">
    <property type="entry name" value="TYROSINASE_2"/>
    <property type="match status" value="1"/>
</dbReference>
<sequence length="389" mass="42939">MRTAIVIGAIAAWAIQSALAVPCTRDYTGISMPQEVKKMEEKYQASIQAAVKQSTSCTEENLLVRRSWDDLTDPQRHDYIRAVKCLAASPGTVDKALAPGIVNRLDGFTYIHINQTNTIHNSGSFLPWHRLFIWRMEQALRDECGYEGALPYWDIARFSPDQTASKVWDGSMTSFGGDGEYLADAHGPFAVIIPGLAINLTTQWPAGTGGGCVQDGPFADFTVSLGPVDKPYVNATNKYGYEANPRCLRRNFDPASSAALSWDAAAEVLRSPDIATFRRTMDDIWHRPSHAFIGRDGIDLFTSPNDPAFYLLHAQVDRLWAIWQGQDLEAREYAVYGNRTFEGIPLDTAPTAPPSNVTLDDVMDLGGGYRPLVKEGLSMTEGARCYVYA</sequence>
<dbReference type="Gene3D" id="1.10.1280.10">
    <property type="entry name" value="Di-copper center containing domain from catechol oxidase"/>
    <property type="match status" value="1"/>
</dbReference>
<dbReference type="PRINTS" id="PR00092">
    <property type="entry name" value="TYROSINASE"/>
</dbReference>
<dbReference type="PANTHER" id="PTHR11474">
    <property type="entry name" value="TYROSINASE FAMILY MEMBER"/>
    <property type="match status" value="1"/>
</dbReference>
<evidence type="ECO:0000256" key="1">
    <source>
        <dbReference type="ARBA" id="ARBA00022723"/>
    </source>
</evidence>
<dbReference type="eggNOG" id="ENOG502RM4B">
    <property type="taxonomic scope" value="Eukaryota"/>
</dbReference>
<name>M7SWL2_EUTLA</name>
<dbReference type="GO" id="GO:0016491">
    <property type="term" value="F:oxidoreductase activity"/>
    <property type="evidence" value="ECO:0007669"/>
    <property type="project" value="UniProtKB-KW"/>
</dbReference>
<dbReference type="EMBL" id="KB706150">
    <property type="protein sequence ID" value="EMR68933.1"/>
    <property type="molecule type" value="Genomic_DNA"/>
</dbReference>
<dbReference type="OMA" id="NWALWAD"/>
<dbReference type="OrthoDB" id="6132182at2759"/>
<dbReference type="InterPro" id="IPR008922">
    <property type="entry name" value="Di-copper_centre_dom_sf"/>
</dbReference>
<dbReference type="SUPFAM" id="SSF48056">
    <property type="entry name" value="Di-copper centre-containing domain"/>
    <property type="match status" value="1"/>
</dbReference>
<keyword evidence="6" id="KW-1185">Reference proteome</keyword>
<accession>M7SWL2</accession>
<protein>
    <submittedName>
        <fullName evidence="5">Putative tyrosinase central domain protein</fullName>
    </submittedName>
</protein>
<evidence type="ECO:0000313" key="5">
    <source>
        <dbReference type="EMBL" id="EMR68933.1"/>
    </source>
</evidence>
<dbReference type="HOGENOM" id="CLU_035914_0_2_1"/>
<proteinExistence type="predicted"/>
<keyword evidence="3" id="KW-0732">Signal</keyword>
<keyword evidence="2" id="KW-0560">Oxidoreductase</keyword>
<dbReference type="InterPro" id="IPR002227">
    <property type="entry name" value="Tyrosinase_Cu-bd"/>
</dbReference>
<dbReference type="PANTHER" id="PTHR11474:SF125">
    <property type="entry name" value="N-ACETYL-6-HYDROXYTRYPTOPHAN OXIDASE IVOB-RELATED"/>
    <property type="match status" value="1"/>
</dbReference>
<feature type="domain" description="Tyrosinase copper-binding" evidence="4">
    <location>
        <begin position="306"/>
        <end position="317"/>
    </location>
</feature>
<dbReference type="KEGG" id="ela:UCREL1_4052"/>
<dbReference type="STRING" id="1287681.M7SWL2"/>
<dbReference type="AlphaFoldDB" id="M7SWL2"/>
<reference evidence="6" key="1">
    <citation type="journal article" date="2013" name="Genome Announc.">
        <title>Draft genome sequence of the grapevine dieback fungus Eutypa lata UCR-EL1.</title>
        <authorList>
            <person name="Blanco-Ulate B."/>
            <person name="Rolshausen P.E."/>
            <person name="Cantu D."/>
        </authorList>
    </citation>
    <scope>NUCLEOTIDE SEQUENCE [LARGE SCALE GENOMIC DNA]</scope>
    <source>
        <strain evidence="6">UCR-EL1</strain>
    </source>
</reference>
<keyword evidence="1" id="KW-0479">Metal-binding</keyword>
<feature type="signal peptide" evidence="3">
    <location>
        <begin position="1"/>
        <end position="20"/>
    </location>
</feature>
<feature type="chain" id="PRO_5004085182" evidence="3">
    <location>
        <begin position="21"/>
        <end position="389"/>
    </location>
</feature>
<gene>
    <name evidence="5" type="ORF">UCREL1_4052</name>
</gene>
<dbReference type="GO" id="GO:0046872">
    <property type="term" value="F:metal ion binding"/>
    <property type="evidence" value="ECO:0007669"/>
    <property type="project" value="UniProtKB-KW"/>
</dbReference>
<dbReference type="Proteomes" id="UP000012174">
    <property type="component" value="Unassembled WGS sequence"/>
</dbReference>
<evidence type="ECO:0000259" key="4">
    <source>
        <dbReference type="PROSITE" id="PS00498"/>
    </source>
</evidence>
<dbReference type="Pfam" id="PF00264">
    <property type="entry name" value="Tyrosinase"/>
    <property type="match status" value="1"/>
</dbReference>
<evidence type="ECO:0000256" key="2">
    <source>
        <dbReference type="ARBA" id="ARBA00023002"/>
    </source>
</evidence>
<evidence type="ECO:0000256" key="3">
    <source>
        <dbReference type="SAM" id="SignalP"/>
    </source>
</evidence>